<evidence type="ECO:0000313" key="2">
    <source>
        <dbReference type="Proteomes" id="UP000325127"/>
    </source>
</evidence>
<protein>
    <submittedName>
        <fullName evidence="1">Uncharacterized protein</fullName>
    </submittedName>
</protein>
<evidence type="ECO:0000313" key="1">
    <source>
        <dbReference type="EMBL" id="QEP92552.1"/>
    </source>
</evidence>
<reference evidence="1 2" key="1">
    <citation type="submission" date="2019-08" db="EMBL/GenBank/DDBJ databases">
        <title>Emergence of NDM-5-producing hypervirulent Klebsiella pneumoniae from clinical infections.</title>
        <authorList>
            <person name="Shen Z."/>
            <person name="Zhang H."/>
            <person name="Li M."/>
        </authorList>
    </citation>
    <scope>NUCLEOTIDE SEQUENCE [LARGE SCALE GENOMIC DNA]</scope>
    <source>
        <strain evidence="1 2">RJ18-01</strain>
    </source>
</reference>
<dbReference type="Proteomes" id="UP000325127">
    <property type="component" value="Chromosome"/>
</dbReference>
<dbReference type="EMBL" id="CP043670">
    <property type="protein sequence ID" value="QEP92552.1"/>
    <property type="molecule type" value="Genomic_DNA"/>
</dbReference>
<gene>
    <name evidence="1" type="ORF">FZ928_14025</name>
</gene>
<name>A0A5C2LJR3_KLEPN</name>
<accession>A0A5C2LJR3</accession>
<dbReference type="AlphaFoldDB" id="A0A5C2LJR3"/>
<proteinExistence type="predicted"/>
<organism evidence="1 2">
    <name type="scientific">Klebsiella pneumoniae</name>
    <dbReference type="NCBI Taxonomy" id="573"/>
    <lineage>
        <taxon>Bacteria</taxon>
        <taxon>Pseudomonadati</taxon>
        <taxon>Pseudomonadota</taxon>
        <taxon>Gammaproteobacteria</taxon>
        <taxon>Enterobacterales</taxon>
        <taxon>Enterobacteriaceae</taxon>
        <taxon>Klebsiella/Raoultella group</taxon>
        <taxon>Klebsiella</taxon>
        <taxon>Klebsiella pneumoniae complex</taxon>
    </lineage>
</organism>
<sequence>MLLYCLFLRSAPHQSEANIFHCTKIARPPIVSGATRLHWVGQCRYQRLNKAMTVPEWQMTGRKKPATGVAGGETYRRRWRKLISSAAKPNSAVSAHSGQLPVRA</sequence>